<feature type="domain" description="Solute-binding protein family 5" evidence="5">
    <location>
        <begin position="76"/>
        <end position="294"/>
    </location>
</feature>
<dbReference type="Gene3D" id="3.40.190.10">
    <property type="entry name" value="Periplasmic binding protein-like II"/>
    <property type="match status" value="1"/>
</dbReference>
<evidence type="ECO:0000259" key="5">
    <source>
        <dbReference type="Pfam" id="PF00496"/>
    </source>
</evidence>
<evidence type="ECO:0000313" key="6">
    <source>
        <dbReference type="EMBL" id="MBM6818003.1"/>
    </source>
</evidence>
<keyword evidence="3" id="KW-0732">Signal</keyword>
<dbReference type="Gene3D" id="3.90.76.10">
    <property type="entry name" value="Dipeptide-binding Protein, Domain 1"/>
    <property type="match status" value="1"/>
</dbReference>
<accession>A0ABS2FBX9</accession>
<proteinExistence type="inferred from homology"/>
<protein>
    <submittedName>
        <fullName evidence="6">Peptide ABC transporter substrate-binding protein</fullName>
    </submittedName>
</protein>
<keyword evidence="4" id="KW-1133">Transmembrane helix</keyword>
<dbReference type="PANTHER" id="PTHR30290">
    <property type="entry name" value="PERIPLASMIC BINDING COMPONENT OF ABC TRANSPORTER"/>
    <property type="match status" value="1"/>
</dbReference>
<gene>
    <name evidence="6" type="ORF">H6A19_01405</name>
</gene>
<name>A0ABS2FBX9_9CLOT</name>
<sequence>MKKIILTISISIVTIIILLSFIDRTPQQVSNNTADIVYSISSIPTNLKSIGDLDKRQQDIVCATSKGLVESDSDGNIQPALAESYEINDDGLEYVFKIRNDAYWSNGDKITPEDIVSFFREVITEDNEISALLNVFGVKDYLESDKTFAETVAITSDEDSIKIRLNSKDDGFIGELTKPQYRLRKDVLFWEDIALNYKNIPYSGDYYIDSINETEVVLKRSSKASVELAQTIHLVKDESEDLALAAFEIGNRDIVINPPKSQLERLKTEGKLIESPSNEALYLAFNANNSNFSNEVKNEIYRLVNEAIEEYQNQNNILVELAECSYFREDKEDLTKLQSRNVMVNTEKEITMPSKIVLVAQESLENKDITSYITNWFKNNTDIAIVVNLLSEEDMNLISEKNYYDIALVNVYAKLDDDEQLLNTISSFVPKDQREMINNSSSKAEKEELFAQIEEDLFNNYRILPLLFYNNTIAVDGNVDSSILDGNGNIDFKSIKK</sequence>
<dbReference type="EMBL" id="JACJLL010000005">
    <property type="protein sequence ID" value="MBM6818003.1"/>
    <property type="molecule type" value="Genomic_DNA"/>
</dbReference>
<dbReference type="InterPro" id="IPR039424">
    <property type="entry name" value="SBP_5"/>
</dbReference>
<feature type="transmembrane region" description="Helical" evidence="4">
    <location>
        <begin position="5"/>
        <end position="22"/>
    </location>
</feature>
<evidence type="ECO:0000256" key="1">
    <source>
        <dbReference type="ARBA" id="ARBA00005695"/>
    </source>
</evidence>
<dbReference type="RefSeq" id="WP_195516396.1">
    <property type="nucleotide sequence ID" value="NZ_JACJLL010000005.1"/>
</dbReference>
<evidence type="ECO:0000256" key="4">
    <source>
        <dbReference type="SAM" id="Phobius"/>
    </source>
</evidence>
<reference evidence="6 7" key="1">
    <citation type="journal article" date="2021" name="Sci. Rep.">
        <title>The distribution of antibiotic resistance genes in chicken gut microbiota commensals.</title>
        <authorList>
            <person name="Juricova H."/>
            <person name="Matiasovicova J."/>
            <person name="Kubasova T."/>
            <person name="Cejkova D."/>
            <person name="Rychlik I."/>
        </authorList>
    </citation>
    <scope>NUCLEOTIDE SEQUENCE [LARGE SCALE GENOMIC DNA]</scope>
    <source>
        <strain evidence="6 7">An435</strain>
    </source>
</reference>
<evidence type="ECO:0000256" key="2">
    <source>
        <dbReference type="ARBA" id="ARBA00022448"/>
    </source>
</evidence>
<evidence type="ECO:0000313" key="7">
    <source>
        <dbReference type="Proteomes" id="UP000767334"/>
    </source>
</evidence>
<comment type="caution">
    <text evidence="6">The sequence shown here is derived from an EMBL/GenBank/DDBJ whole genome shotgun (WGS) entry which is preliminary data.</text>
</comment>
<keyword evidence="2" id="KW-0813">Transport</keyword>
<dbReference type="SUPFAM" id="SSF53850">
    <property type="entry name" value="Periplasmic binding protein-like II"/>
    <property type="match status" value="1"/>
</dbReference>
<organism evidence="6 7">
    <name type="scientific">Clostridium saudiense</name>
    <dbReference type="NCBI Taxonomy" id="1414720"/>
    <lineage>
        <taxon>Bacteria</taxon>
        <taxon>Bacillati</taxon>
        <taxon>Bacillota</taxon>
        <taxon>Clostridia</taxon>
        <taxon>Eubacteriales</taxon>
        <taxon>Clostridiaceae</taxon>
        <taxon>Clostridium</taxon>
    </lineage>
</organism>
<comment type="similarity">
    <text evidence="1">Belongs to the bacterial solute-binding protein 5 family.</text>
</comment>
<dbReference type="PANTHER" id="PTHR30290:SF9">
    <property type="entry name" value="OLIGOPEPTIDE-BINDING PROTEIN APPA"/>
    <property type="match status" value="1"/>
</dbReference>
<evidence type="ECO:0000256" key="3">
    <source>
        <dbReference type="ARBA" id="ARBA00022729"/>
    </source>
</evidence>
<dbReference type="Gene3D" id="3.10.105.10">
    <property type="entry name" value="Dipeptide-binding Protein, Domain 3"/>
    <property type="match status" value="1"/>
</dbReference>
<keyword evidence="7" id="KW-1185">Reference proteome</keyword>
<dbReference type="Proteomes" id="UP000767334">
    <property type="component" value="Unassembled WGS sequence"/>
</dbReference>
<dbReference type="Pfam" id="PF00496">
    <property type="entry name" value="SBP_bac_5"/>
    <property type="match status" value="1"/>
</dbReference>
<dbReference type="InterPro" id="IPR000914">
    <property type="entry name" value="SBP_5_dom"/>
</dbReference>
<keyword evidence="4" id="KW-0812">Transmembrane</keyword>
<keyword evidence="4" id="KW-0472">Membrane</keyword>